<keyword evidence="4" id="KW-0813">Transport</keyword>
<evidence type="ECO:0000313" key="11">
    <source>
        <dbReference type="Proteomes" id="UP000663877"/>
    </source>
</evidence>
<protein>
    <recommendedName>
        <fullName evidence="3">Conserved oligomeric Golgi complex subunit 1</fullName>
    </recommendedName>
</protein>
<dbReference type="EMBL" id="CAJNOI010000001">
    <property type="protein sequence ID" value="CAF0721627.1"/>
    <property type="molecule type" value="Genomic_DNA"/>
</dbReference>
<evidence type="ECO:0000256" key="7">
    <source>
        <dbReference type="ARBA" id="ARBA00023136"/>
    </source>
</evidence>
<comment type="similarity">
    <text evidence="2">Belongs to the COG1 family.</text>
</comment>
<dbReference type="OrthoDB" id="46189at2759"/>
<keyword evidence="5" id="KW-0653">Protein transport</keyword>
<name>A0A813MJE4_9BILA</name>
<proteinExistence type="inferred from homology"/>
<dbReference type="Proteomes" id="UP000663832">
    <property type="component" value="Unassembled WGS sequence"/>
</dbReference>
<evidence type="ECO:0000256" key="1">
    <source>
        <dbReference type="ARBA" id="ARBA00004395"/>
    </source>
</evidence>
<evidence type="ECO:0000256" key="2">
    <source>
        <dbReference type="ARBA" id="ARBA00006653"/>
    </source>
</evidence>
<dbReference type="PANTHER" id="PTHR31658:SF0">
    <property type="entry name" value="CONSERVED OLIGOMERIC GOLGI COMPLEX SUBUNIT 1"/>
    <property type="match status" value="1"/>
</dbReference>
<dbReference type="GO" id="GO:0017119">
    <property type="term" value="C:Golgi transport complex"/>
    <property type="evidence" value="ECO:0007669"/>
    <property type="project" value="InterPro"/>
</dbReference>
<accession>A0A813MJE4</accession>
<comment type="subcellular location">
    <subcellularLocation>
        <location evidence="1">Golgi apparatus membrane</location>
        <topology evidence="1">Peripheral membrane protein</topology>
    </subcellularLocation>
</comment>
<evidence type="ECO:0000256" key="3">
    <source>
        <dbReference type="ARBA" id="ARBA00020978"/>
    </source>
</evidence>
<dbReference type="GO" id="GO:0000139">
    <property type="term" value="C:Golgi membrane"/>
    <property type="evidence" value="ECO:0007669"/>
    <property type="project" value="UniProtKB-SubCell"/>
</dbReference>
<evidence type="ECO:0000256" key="5">
    <source>
        <dbReference type="ARBA" id="ARBA00022927"/>
    </source>
</evidence>
<evidence type="ECO:0000256" key="4">
    <source>
        <dbReference type="ARBA" id="ARBA00022448"/>
    </source>
</evidence>
<keyword evidence="7" id="KW-0472">Membrane</keyword>
<reference evidence="8" key="1">
    <citation type="submission" date="2021-02" db="EMBL/GenBank/DDBJ databases">
        <authorList>
            <person name="Nowell W R."/>
        </authorList>
    </citation>
    <scope>NUCLEOTIDE SEQUENCE</scope>
</reference>
<evidence type="ECO:0000313" key="9">
    <source>
        <dbReference type="EMBL" id="CAF0832496.1"/>
    </source>
</evidence>
<gene>
    <name evidence="8" type="ORF">BJG266_LOCUS343</name>
    <name evidence="9" type="ORF">QVE165_LOCUS5862</name>
</gene>
<evidence type="ECO:0000313" key="10">
    <source>
        <dbReference type="Proteomes" id="UP000663832"/>
    </source>
</evidence>
<sequence>MEIEKLDIDSIFVKYTINEIRDIEQEIKDDMDRKKEELRSMVGERYRDLIEAADAIFEMKTCAKGVEQFVHLLNDKCGKIDHTLVTQSTSSSNSKSDRQSFKLTIVLSVQILTETRRRCWMFLEENNFVAAARQYLLAQHMAASLSSSNDDERLDADSQKAIVAANRLWDQTRQMKKTILKKCRLYLKNTDADVEILANALSTLIAFGNESIEQILKDFLAAKLDTIKESYQNANVKQSSKDTVRQLLVVLINTIFELDILFSKNDDTTDKYDLLKKYISTFFNTSNSDMNLKNNNILSYSQQQMLNVQETFFKNCDPVDLTEYESQQQQLVQNAVENWLKTVLDVVKSGLNELLNHITSLKPLLHLKSSLVSLLTEERMKNWSVICNRLLNGNDKEIQLWNNLIKIQLRTRAKEVLHVRFDQFNQTAIQKIEHCLDAFQKSANKNEKHFSREFNVLQYIWSDIDNNIPSDYVWTPSQSRIPVGDAKFSLKAVAISMDLQSLCRELDDELRQILDDVNEFSIAEFSTISSLSDTILSSSSTNNNNNNASMYSDSGFIEEHLEECVMKFCTTFLARLRQIANDNEKIGDEEQTLNSLIWLGSCARAIPIVCKNLKNSLELVTNMTDSTNNTSMDRKVRGISQPKRTLEKTEKTSWLKTREMFMTTHIDLFKQWIIHLSANIDMHLRNKLSTFLDDIPTVLWNKIEIVETLETDKTYKSVIRVPMYCTPFIEELLFYSCQQINQALAHGLDKELSSDMAYRLLQTFLNVYESWWLNDAQKRISQKRIQTRIIQIVYDLRFVHMLLERKDNTNNTKDINERFFKLIENIESEIDPFDLNVLSPYMHDHLQQIVPRSSLLFGHLITNDRLIPSKPLQMNTKDTNNILSLSSCSQRFSLLPIATNLSSTSTSSGQIISSKGTILKSNIIHEHNNNNINDNTENDSGLASFRPLTTNVAEVATYYSKWFQNMVK</sequence>
<organism evidence="8 11">
    <name type="scientific">Adineta steineri</name>
    <dbReference type="NCBI Taxonomy" id="433720"/>
    <lineage>
        <taxon>Eukaryota</taxon>
        <taxon>Metazoa</taxon>
        <taxon>Spiralia</taxon>
        <taxon>Gnathifera</taxon>
        <taxon>Rotifera</taxon>
        <taxon>Eurotatoria</taxon>
        <taxon>Bdelloidea</taxon>
        <taxon>Adinetida</taxon>
        <taxon>Adinetidae</taxon>
        <taxon>Adineta</taxon>
    </lineage>
</organism>
<dbReference type="PANTHER" id="PTHR31658">
    <property type="entry name" value="CONSERVED OLIGOMERIC GOLGI COMPLEX SUBUNIT 1"/>
    <property type="match status" value="1"/>
</dbReference>
<comment type="caution">
    <text evidence="8">The sequence shown here is derived from an EMBL/GenBank/DDBJ whole genome shotgun (WGS) entry which is preliminary data.</text>
</comment>
<dbReference type="GO" id="GO:0006891">
    <property type="term" value="P:intra-Golgi vesicle-mediated transport"/>
    <property type="evidence" value="ECO:0007669"/>
    <property type="project" value="InterPro"/>
</dbReference>
<keyword evidence="10" id="KW-1185">Reference proteome</keyword>
<dbReference type="GO" id="GO:0015031">
    <property type="term" value="P:protein transport"/>
    <property type="evidence" value="ECO:0007669"/>
    <property type="project" value="UniProtKB-KW"/>
</dbReference>
<keyword evidence="6" id="KW-0333">Golgi apparatus</keyword>
<dbReference type="Proteomes" id="UP000663877">
    <property type="component" value="Unassembled WGS sequence"/>
</dbReference>
<dbReference type="EMBL" id="CAJNOM010000024">
    <property type="protein sequence ID" value="CAF0832496.1"/>
    <property type="molecule type" value="Genomic_DNA"/>
</dbReference>
<evidence type="ECO:0000313" key="8">
    <source>
        <dbReference type="EMBL" id="CAF0721627.1"/>
    </source>
</evidence>
<evidence type="ECO:0000256" key="6">
    <source>
        <dbReference type="ARBA" id="ARBA00023034"/>
    </source>
</evidence>
<dbReference type="Pfam" id="PF08700">
    <property type="entry name" value="VPS51_Exo84_N"/>
    <property type="match status" value="1"/>
</dbReference>
<dbReference type="AlphaFoldDB" id="A0A813MJE4"/>
<dbReference type="InterPro" id="IPR033370">
    <property type="entry name" value="COG1"/>
</dbReference>